<protein>
    <submittedName>
        <fullName evidence="1">Ankyrin repeats (3 copies)</fullName>
    </submittedName>
</protein>
<organism evidence="1 2">
    <name type="scientific">Prevotella pallens</name>
    <dbReference type="NCBI Taxonomy" id="60133"/>
    <lineage>
        <taxon>Bacteria</taxon>
        <taxon>Pseudomonadati</taxon>
        <taxon>Bacteroidota</taxon>
        <taxon>Bacteroidia</taxon>
        <taxon>Bacteroidales</taxon>
        <taxon>Prevotellaceae</taxon>
        <taxon>Prevotella</taxon>
    </lineage>
</organism>
<dbReference type="AlphaFoldDB" id="A0A379F1G3"/>
<dbReference type="GeneID" id="78570580"/>
<dbReference type="Pfam" id="PF13637">
    <property type="entry name" value="Ank_4"/>
    <property type="match status" value="1"/>
</dbReference>
<evidence type="ECO:0000313" key="1">
    <source>
        <dbReference type="EMBL" id="SUC12273.1"/>
    </source>
</evidence>
<dbReference type="EMBL" id="UGTP01000001">
    <property type="protein sequence ID" value="SUC12273.1"/>
    <property type="molecule type" value="Genomic_DNA"/>
</dbReference>
<proteinExistence type="predicted"/>
<reference evidence="1 2" key="1">
    <citation type="submission" date="2018-06" db="EMBL/GenBank/DDBJ databases">
        <authorList>
            <consortium name="Pathogen Informatics"/>
            <person name="Doyle S."/>
        </authorList>
    </citation>
    <scope>NUCLEOTIDE SEQUENCE [LARGE SCALE GENOMIC DNA]</scope>
    <source>
        <strain evidence="1 2">NCTC13043</strain>
    </source>
</reference>
<dbReference type="RefSeq" id="WP_115083134.1">
    <property type="nucleotide sequence ID" value="NZ_JABZUH010000006.1"/>
</dbReference>
<dbReference type="InterPro" id="IPR036770">
    <property type="entry name" value="Ankyrin_rpt-contain_sf"/>
</dbReference>
<dbReference type="OrthoDB" id="198309at2"/>
<gene>
    <name evidence="1" type="ORF">NCTC13043_00873</name>
</gene>
<sequence>MKTNKINKKSDFKVIDIFTLFSDGVSFEDFLSYLNNHGGIDAVSERGTSAFLECIINYSNVMVDFPFANGYAKRLIELGADINKPDINGHVALHYCITSKNYEMFNYLLSNPNINIQVEPPLLGYALAHDIEYTPNIIKLLDLGLDPFKKGTLFSPYQVLVGIDNGSIKIGNQTKDVKPILNHIRELYGDRTE</sequence>
<dbReference type="InterPro" id="IPR002110">
    <property type="entry name" value="Ankyrin_rpt"/>
</dbReference>
<dbReference type="SUPFAM" id="SSF48403">
    <property type="entry name" value="Ankyrin repeat"/>
    <property type="match status" value="1"/>
</dbReference>
<evidence type="ECO:0000313" key="2">
    <source>
        <dbReference type="Proteomes" id="UP000254235"/>
    </source>
</evidence>
<dbReference type="Proteomes" id="UP000254235">
    <property type="component" value="Unassembled WGS sequence"/>
</dbReference>
<name>A0A379F1G3_9BACT</name>
<accession>A0A379F1G3</accession>
<dbReference type="Gene3D" id="1.25.40.20">
    <property type="entry name" value="Ankyrin repeat-containing domain"/>
    <property type="match status" value="1"/>
</dbReference>